<comment type="caution">
    <text evidence="3">The sequence shown here is derived from an EMBL/GenBank/DDBJ whole genome shotgun (WGS) entry which is preliminary data.</text>
</comment>
<gene>
    <name evidence="3" type="ORF">B0T23DRAFT_40666</name>
</gene>
<sequence>MSTVALDLNHNTTTSAPHALALAEVSSSDNPADLKSRSDDHVHKLAKDNNPTDQHLDSYQGATGDNLCSVCNDIKDIFDFESGIPARSWHTLDLLARFDIPLHEDFSSEVSPSKVWKIIPQTLSQTCPFCSFLVDCASRMAIHTAVDLKSNDGSLALCAVDLNYCVGKASCGRYKDLSRTQVLQLQLRSWQGWKTEYHVGLENWEDTRLILPVQTYNDGHDKVTSTMDWELIKKWLDTCRSEHDYNCHADLATTALENIPSFCLIDCESETIILAAERCSPKYVTLSYVWGASITSPPVLDANTSLPVLPNSNQRLKVVNDAMETVRRIGYRYLWVDRYCIPQSDHDAKSIQIKNMGKIYSLSVLTIIAAAGNDAEYGLPGVSSPPTLQPVWTTIRSGKRDMPLIYFEAPNKDISRSTWNSRGWTYQEALLPKRRLVFTDRQVYFQCESMQSIGHLDHWIDLDRWPITSSRSGVFPFLKHLLYNVEVPSLQEESIWKRIHDYEKRILSYEEDTINAVQGILESFRNICDVWFFYGLPVMDSSSSDFGNSQNDSTVSDFWPHPVGTVHVREIASGMQAILSSLFWRDCWRYFFIPRDSTHETKLSDQAKTRRKGFPSWTWAGWETAKYRVVIEAQHAPAHRAKYYLYVPEGFLFEIRVSYDKQCLTWSRDNQEIRRRAENNDQCPNFLIISGPVFDVSITCTRPPFWVYTSPRFLATKLFGGPPCLVINGVREGTIGLVALCVFSMYEDRSYLHALILRPAEKDAQGQIYERLTCARFRSTEFEPHFSIKDLNLRQMELRIR</sequence>
<dbReference type="PANTHER" id="PTHR33112">
    <property type="entry name" value="DOMAIN PROTEIN, PUTATIVE-RELATED"/>
    <property type="match status" value="1"/>
</dbReference>
<dbReference type="Proteomes" id="UP001285908">
    <property type="component" value="Unassembled WGS sequence"/>
</dbReference>
<evidence type="ECO:0000313" key="4">
    <source>
        <dbReference type="Proteomes" id="UP001285908"/>
    </source>
</evidence>
<feature type="region of interest" description="Disordered" evidence="1">
    <location>
        <begin position="26"/>
        <end position="58"/>
    </location>
</feature>
<dbReference type="PANTHER" id="PTHR33112:SF1">
    <property type="entry name" value="HETEROKARYON INCOMPATIBILITY DOMAIN-CONTAINING PROTEIN"/>
    <property type="match status" value="1"/>
</dbReference>
<evidence type="ECO:0000256" key="1">
    <source>
        <dbReference type="SAM" id="MobiDB-lite"/>
    </source>
</evidence>
<organism evidence="3 4">
    <name type="scientific">Neurospora hispaniola</name>
    <dbReference type="NCBI Taxonomy" id="588809"/>
    <lineage>
        <taxon>Eukaryota</taxon>
        <taxon>Fungi</taxon>
        <taxon>Dikarya</taxon>
        <taxon>Ascomycota</taxon>
        <taxon>Pezizomycotina</taxon>
        <taxon>Sordariomycetes</taxon>
        <taxon>Sordariomycetidae</taxon>
        <taxon>Sordariales</taxon>
        <taxon>Sordariaceae</taxon>
        <taxon>Neurospora</taxon>
    </lineage>
</organism>
<accession>A0AAJ0II12</accession>
<dbReference type="AlphaFoldDB" id="A0AAJ0II12"/>
<dbReference type="EMBL" id="JAULSX010000001">
    <property type="protein sequence ID" value="KAK3500341.1"/>
    <property type="molecule type" value="Genomic_DNA"/>
</dbReference>
<feature type="compositionally biased region" description="Basic and acidic residues" evidence="1">
    <location>
        <begin position="32"/>
        <end position="47"/>
    </location>
</feature>
<dbReference type="Pfam" id="PF06985">
    <property type="entry name" value="HET"/>
    <property type="match status" value="1"/>
</dbReference>
<feature type="domain" description="Heterokaryon incompatibility" evidence="2">
    <location>
        <begin position="283"/>
        <end position="428"/>
    </location>
</feature>
<proteinExistence type="predicted"/>
<dbReference type="RefSeq" id="XP_062697974.1">
    <property type="nucleotide sequence ID" value="XM_062839126.1"/>
</dbReference>
<dbReference type="InterPro" id="IPR010730">
    <property type="entry name" value="HET"/>
</dbReference>
<evidence type="ECO:0000259" key="2">
    <source>
        <dbReference type="Pfam" id="PF06985"/>
    </source>
</evidence>
<reference evidence="3 4" key="1">
    <citation type="journal article" date="2023" name="Mol. Phylogenet. Evol.">
        <title>Genome-scale phylogeny and comparative genomics of the fungal order Sordariales.</title>
        <authorList>
            <person name="Hensen N."/>
            <person name="Bonometti L."/>
            <person name="Westerberg I."/>
            <person name="Brannstrom I.O."/>
            <person name="Guillou S."/>
            <person name="Cros-Aarteil S."/>
            <person name="Calhoun S."/>
            <person name="Haridas S."/>
            <person name="Kuo A."/>
            <person name="Mondo S."/>
            <person name="Pangilinan J."/>
            <person name="Riley R."/>
            <person name="LaButti K."/>
            <person name="Andreopoulos B."/>
            <person name="Lipzen A."/>
            <person name="Chen C."/>
            <person name="Yan M."/>
            <person name="Daum C."/>
            <person name="Ng V."/>
            <person name="Clum A."/>
            <person name="Steindorff A."/>
            <person name="Ohm R.A."/>
            <person name="Martin F."/>
            <person name="Silar P."/>
            <person name="Natvig D.O."/>
            <person name="Lalanne C."/>
            <person name="Gautier V."/>
            <person name="Ament-Velasquez S.L."/>
            <person name="Kruys A."/>
            <person name="Hutchinson M.I."/>
            <person name="Powell A.J."/>
            <person name="Barry K."/>
            <person name="Miller A.N."/>
            <person name="Grigoriev I.V."/>
            <person name="Debuchy R."/>
            <person name="Gladieux P."/>
            <person name="Hiltunen Thoren M."/>
            <person name="Johannesson H."/>
        </authorList>
    </citation>
    <scope>NUCLEOTIDE SEQUENCE [LARGE SCALE GENOMIC DNA]</scope>
    <source>
        <strain evidence="3 4">FGSC 10403</strain>
    </source>
</reference>
<dbReference type="GeneID" id="87876748"/>
<name>A0AAJ0II12_9PEZI</name>
<evidence type="ECO:0000313" key="3">
    <source>
        <dbReference type="EMBL" id="KAK3500341.1"/>
    </source>
</evidence>
<keyword evidence="4" id="KW-1185">Reference proteome</keyword>
<protein>
    <submittedName>
        <fullName evidence="3">Heterokaryon incompatibility protein-domain-containing protein</fullName>
    </submittedName>
</protein>